<dbReference type="RefSeq" id="WP_254153493.1">
    <property type="nucleotide sequence ID" value="NZ_JAHESD010000016.1"/>
</dbReference>
<evidence type="ECO:0000256" key="1">
    <source>
        <dbReference type="SAM" id="Coils"/>
    </source>
</evidence>
<keyword evidence="1" id="KW-0175">Coiled coil</keyword>
<proteinExistence type="predicted"/>
<feature type="coiled-coil region" evidence="1">
    <location>
        <begin position="186"/>
        <end position="213"/>
    </location>
</feature>
<gene>
    <name evidence="2" type="ORF">KK060_09600</name>
</gene>
<dbReference type="Proteomes" id="UP000772618">
    <property type="component" value="Unassembled WGS sequence"/>
</dbReference>
<organism evidence="2 3">
    <name type="scientific">Chryseosolibacter indicus</name>
    <dbReference type="NCBI Taxonomy" id="2782351"/>
    <lineage>
        <taxon>Bacteria</taxon>
        <taxon>Pseudomonadati</taxon>
        <taxon>Bacteroidota</taxon>
        <taxon>Cytophagia</taxon>
        <taxon>Cytophagales</taxon>
        <taxon>Chryseotaleaceae</taxon>
        <taxon>Chryseosolibacter</taxon>
    </lineage>
</organism>
<dbReference type="PROSITE" id="PS51257">
    <property type="entry name" value="PROKAR_LIPOPROTEIN"/>
    <property type="match status" value="1"/>
</dbReference>
<evidence type="ECO:0008006" key="4">
    <source>
        <dbReference type="Google" id="ProtNLM"/>
    </source>
</evidence>
<name>A0ABS5VQ48_9BACT</name>
<evidence type="ECO:0000313" key="3">
    <source>
        <dbReference type="Proteomes" id="UP000772618"/>
    </source>
</evidence>
<comment type="caution">
    <text evidence="2">The sequence shown here is derived from an EMBL/GenBank/DDBJ whole genome shotgun (WGS) entry which is preliminary data.</text>
</comment>
<protein>
    <recommendedName>
        <fullName evidence="4">DUF4230 domain-containing protein</fullName>
    </recommendedName>
</protein>
<keyword evidence="3" id="KW-1185">Reference proteome</keyword>
<evidence type="ECO:0000313" key="2">
    <source>
        <dbReference type="EMBL" id="MBT1703533.1"/>
    </source>
</evidence>
<dbReference type="EMBL" id="JAHESD010000016">
    <property type="protein sequence ID" value="MBT1703533.1"/>
    <property type="molecule type" value="Genomic_DNA"/>
</dbReference>
<sequence>MIKHVSYYIVIITLLLACSSRPTQDKAEYSESFNNEEDTTGINYISEEDLEDSYQDDTNTDSLQLLIEEALQNLSEEIESHMHYKLRATLNGFKNGVDAHYYYDSLLNLRYCTVFWSSEGTSGNHTYYFNDNRLIGARENNYYPDSEELILLHVDFKPNFGILKSEDEKSEGTLTYLSESDFISKDMEALKEYNELIKQIKEYKETATVYNETVKLQVQKAVNHRDNFIEQYDFEISPKVYEYLINK</sequence>
<reference evidence="2 3" key="1">
    <citation type="submission" date="2021-05" db="EMBL/GenBank/DDBJ databases">
        <title>A Polyphasic approach of four new species of the genus Ohtaekwangia: Ohtaekwangia histidinii sp. nov., Ohtaekwangia cretensis sp. nov., Ohtaekwangia indiensis sp. nov., Ohtaekwangia reichenbachii sp. nov. from diverse environment.</title>
        <authorList>
            <person name="Octaviana S."/>
        </authorList>
    </citation>
    <scope>NUCLEOTIDE SEQUENCE [LARGE SCALE GENOMIC DNA]</scope>
    <source>
        <strain evidence="2 3">PWU20</strain>
    </source>
</reference>
<accession>A0ABS5VQ48</accession>